<dbReference type="CDD" id="cd01948">
    <property type="entry name" value="EAL"/>
    <property type="match status" value="1"/>
</dbReference>
<dbReference type="PROSITE" id="PS50887">
    <property type="entry name" value="GGDEF"/>
    <property type="match status" value="1"/>
</dbReference>
<dbReference type="Gene3D" id="3.30.70.270">
    <property type="match status" value="1"/>
</dbReference>
<dbReference type="CDD" id="cd17569">
    <property type="entry name" value="REC_HupR-like"/>
    <property type="match status" value="1"/>
</dbReference>
<feature type="domain" description="EAL" evidence="3">
    <location>
        <begin position="348"/>
        <end position="604"/>
    </location>
</feature>
<dbReference type="GO" id="GO:0000160">
    <property type="term" value="P:phosphorelay signal transduction system"/>
    <property type="evidence" value="ECO:0007669"/>
    <property type="project" value="InterPro"/>
</dbReference>
<dbReference type="InterPro" id="IPR043128">
    <property type="entry name" value="Rev_trsase/Diguanyl_cyclase"/>
</dbReference>
<feature type="domain" description="GGDEF" evidence="4">
    <location>
        <begin position="205"/>
        <end position="339"/>
    </location>
</feature>
<name>A0A1J5TIS4_9ZZZZ</name>
<organism evidence="5">
    <name type="scientific">mine drainage metagenome</name>
    <dbReference type="NCBI Taxonomy" id="410659"/>
    <lineage>
        <taxon>unclassified sequences</taxon>
        <taxon>metagenomes</taxon>
        <taxon>ecological metagenomes</taxon>
    </lineage>
</organism>
<dbReference type="Gene3D" id="3.40.50.2300">
    <property type="match status" value="1"/>
</dbReference>
<evidence type="ECO:0000259" key="3">
    <source>
        <dbReference type="PROSITE" id="PS50883"/>
    </source>
</evidence>
<dbReference type="FunFam" id="3.20.20.450:FF:000001">
    <property type="entry name" value="Cyclic di-GMP phosphodiesterase yahA"/>
    <property type="match status" value="1"/>
</dbReference>
<dbReference type="Pfam" id="PF00563">
    <property type="entry name" value="EAL"/>
    <property type="match status" value="1"/>
</dbReference>
<proteinExistence type="predicted"/>
<dbReference type="Pfam" id="PF00990">
    <property type="entry name" value="GGDEF"/>
    <property type="match status" value="1"/>
</dbReference>
<evidence type="ECO:0000259" key="2">
    <source>
        <dbReference type="PROSITE" id="PS50110"/>
    </source>
</evidence>
<dbReference type="NCBIfam" id="TIGR00254">
    <property type="entry name" value="GGDEF"/>
    <property type="match status" value="1"/>
</dbReference>
<keyword evidence="1" id="KW-0175">Coiled coil</keyword>
<accession>A0A1J5TIS4</accession>
<evidence type="ECO:0000313" key="5">
    <source>
        <dbReference type="EMBL" id="OIR16205.1"/>
    </source>
</evidence>
<dbReference type="InterPro" id="IPR011006">
    <property type="entry name" value="CheY-like_superfamily"/>
</dbReference>
<protein>
    <submittedName>
        <fullName evidence="5">Phytochrome-like protein cph2</fullName>
    </submittedName>
</protein>
<sequence length="612" mass="67771">MQLLNATLGAAVERILLLVDDEEDVIASLERLLRYDGYNILHANSGRQGLEMLARHEVGVVISDQRMPEMSGVEFLSQVKELYPETIRIVLSGSADFDSVKEAINRGAIYKFFSKPWDNEILRVDVMEAFWRQEMAHEKEHLLQEIQSANDQLAQVNLELAAAMDSKDVQIERIAHYDALTGLPNRILFLDRLEQELARAHRDNHMVAVMSFDLDRFKQINDSYGHPVGDQLLQAVAGRLAGHVRACDTVARTAGDEFGLVLTDLKAAHDAAEVAQKLLDSFAHNPISTGDGEIFVTLSIGISIYPLDGLNTATMLKNAEAAQHQAKDEGRNNFQFYAGHMNATAWQRLNLETELRRAIEREEFTLHYQPKVDMDRAKIVGMEALLRWQSPERGLVMPGEFIPLLEETGLILPVGEWVLRAACKQARTWKADGLSNIHIAVNLSALQFKQPDFAGLVLGILNENGLDPALGGIELELTESLLMNNAEGAIDTLNTLHESGIRFSIDDFGTGYSSLSYLKRIPISSLKIDQSFVRDLSSDRDDEAIVAAIIALGHSLGLSIIAEGVETAGQLAQLRKMGCNEMQGYLFSRPVPAAEMTYLLQKGETLNCALGG</sequence>
<dbReference type="InterPro" id="IPR035919">
    <property type="entry name" value="EAL_sf"/>
</dbReference>
<dbReference type="SMART" id="SM00052">
    <property type="entry name" value="EAL"/>
    <property type="match status" value="1"/>
</dbReference>
<dbReference type="InterPro" id="IPR001789">
    <property type="entry name" value="Sig_transdc_resp-reg_receiver"/>
</dbReference>
<dbReference type="PANTHER" id="PTHR44757">
    <property type="entry name" value="DIGUANYLATE CYCLASE DGCP"/>
    <property type="match status" value="1"/>
</dbReference>
<dbReference type="InterPro" id="IPR052155">
    <property type="entry name" value="Biofilm_reg_signaling"/>
</dbReference>
<gene>
    <name evidence="5" type="primary">cph2_8</name>
    <name evidence="5" type="ORF">GALL_29250</name>
</gene>
<dbReference type="PROSITE" id="PS50110">
    <property type="entry name" value="RESPONSE_REGULATORY"/>
    <property type="match status" value="1"/>
</dbReference>
<reference evidence="5" key="1">
    <citation type="submission" date="2016-10" db="EMBL/GenBank/DDBJ databases">
        <title>Sequence of Gallionella enrichment culture.</title>
        <authorList>
            <person name="Poehlein A."/>
            <person name="Muehling M."/>
            <person name="Daniel R."/>
        </authorList>
    </citation>
    <scope>NUCLEOTIDE SEQUENCE</scope>
</reference>
<dbReference type="InterPro" id="IPR000160">
    <property type="entry name" value="GGDEF_dom"/>
</dbReference>
<dbReference type="CDD" id="cd01949">
    <property type="entry name" value="GGDEF"/>
    <property type="match status" value="1"/>
</dbReference>
<dbReference type="Pfam" id="PF00072">
    <property type="entry name" value="Response_reg"/>
    <property type="match status" value="1"/>
</dbReference>
<dbReference type="SUPFAM" id="SSF52172">
    <property type="entry name" value="CheY-like"/>
    <property type="match status" value="1"/>
</dbReference>
<comment type="caution">
    <text evidence="5">The sequence shown here is derived from an EMBL/GenBank/DDBJ whole genome shotgun (WGS) entry which is preliminary data.</text>
</comment>
<dbReference type="PANTHER" id="PTHR44757:SF2">
    <property type="entry name" value="BIOFILM ARCHITECTURE MAINTENANCE PROTEIN MBAA"/>
    <property type="match status" value="1"/>
</dbReference>
<dbReference type="SMART" id="SM00267">
    <property type="entry name" value="GGDEF"/>
    <property type="match status" value="1"/>
</dbReference>
<feature type="coiled-coil region" evidence="1">
    <location>
        <begin position="132"/>
        <end position="166"/>
    </location>
</feature>
<dbReference type="PROSITE" id="PS50883">
    <property type="entry name" value="EAL"/>
    <property type="match status" value="1"/>
</dbReference>
<dbReference type="SMART" id="SM00448">
    <property type="entry name" value="REC"/>
    <property type="match status" value="1"/>
</dbReference>
<evidence type="ECO:0000259" key="4">
    <source>
        <dbReference type="PROSITE" id="PS50887"/>
    </source>
</evidence>
<dbReference type="SUPFAM" id="SSF141868">
    <property type="entry name" value="EAL domain-like"/>
    <property type="match status" value="1"/>
</dbReference>
<dbReference type="EMBL" id="MLJW01000007">
    <property type="protein sequence ID" value="OIR16205.1"/>
    <property type="molecule type" value="Genomic_DNA"/>
</dbReference>
<evidence type="ECO:0000256" key="1">
    <source>
        <dbReference type="SAM" id="Coils"/>
    </source>
</evidence>
<dbReference type="InterPro" id="IPR001633">
    <property type="entry name" value="EAL_dom"/>
</dbReference>
<dbReference type="Gene3D" id="3.20.20.450">
    <property type="entry name" value="EAL domain"/>
    <property type="match status" value="1"/>
</dbReference>
<dbReference type="SUPFAM" id="SSF55073">
    <property type="entry name" value="Nucleotide cyclase"/>
    <property type="match status" value="1"/>
</dbReference>
<feature type="domain" description="Response regulatory" evidence="2">
    <location>
        <begin position="15"/>
        <end position="130"/>
    </location>
</feature>
<dbReference type="AlphaFoldDB" id="A0A1J5TIS4"/>
<dbReference type="InterPro" id="IPR029787">
    <property type="entry name" value="Nucleotide_cyclase"/>
</dbReference>